<gene>
    <name evidence="2" type="ORF">EJD97_009814</name>
</gene>
<evidence type="ECO:0000313" key="2">
    <source>
        <dbReference type="EMBL" id="TMW81409.1"/>
    </source>
</evidence>
<protein>
    <recommendedName>
        <fullName evidence="1">Aminotransferase-like plant mobile domain-containing protein</fullName>
    </recommendedName>
</protein>
<dbReference type="Pfam" id="PF10536">
    <property type="entry name" value="PMD"/>
    <property type="match status" value="1"/>
</dbReference>
<feature type="domain" description="Aminotransferase-like plant mobile" evidence="1">
    <location>
        <begin position="47"/>
        <end position="166"/>
    </location>
</feature>
<comment type="caution">
    <text evidence="2">The sequence shown here is derived from an EMBL/GenBank/DDBJ whole genome shotgun (WGS) entry which is preliminary data.</text>
</comment>
<evidence type="ECO:0000259" key="1">
    <source>
        <dbReference type="Pfam" id="PF10536"/>
    </source>
</evidence>
<proteinExistence type="predicted"/>
<dbReference type="GO" id="GO:0010073">
    <property type="term" value="P:meristem maintenance"/>
    <property type="evidence" value="ECO:0007669"/>
    <property type="project" value="InterPro"/>
</dbReference>
<accession>A0A6N2AI45</accession>
<dbReference type="AlphaFoldDB" id="A0A6N2AI45"/>
<sequence>MHPSNVYVHTGPVEHDVLKIQVYHHSEEISNGSLKEEKSCLYTRGGCVSYDSELISSLIERWRPETYSFHMRTGEATITLQDVEILFEMVIDDSPIILNGAYALRIIGRQEMMFKLTGWLPDNSCLDGITDQSNEHEVQQRFRLYLLWLCGGSIFLDKSNNNVNLDI</sequence>
<name>A0A6N2AI45_SOLCI</name>
<dbReference type="InterPro" id="IPR044824">
    <property type="entry name" value="MAIN-like"/>
</dbReference>
<dbReference type="InterPro" id="IPR019557">
    <property type="entry name" value="AminoTfrase-like_pln_mobile"/>
</dbReference>
<dbReference type="EMBL" id="RXGB01025349">
    <property type="protein sequence ID" value="TMW81409.1"/>
    <property type="molecule type" value="Genomic_DNA"/>
</dbReference>
<organism evidence="2">
    <name type="scientific">Solanum chilense</name>
    <name type="common">Tomato</name>
    <name type="synonym">Lycopersicon chilense</name>
    <dbReference type="NCBI Taxonomy" id="4083"/>
    <lineage>
        <taxon>Eukaryota</taxon>
        <taxon>Viridiplantae</taxon>
        <taxon>Streptophyta</taxon>
        <taxon>Embryophyta</taxon>
        <taxon>Tracheophyta</taxon>
        <taxon>Spermatophyta</taxon>
        <taxon>Magnoliopsida</taxon>
        <taxon>eudicotyledons</taxon>
        <taxon>Gunneridae</taxon>
        <taxon>Pentapetalae</taxon>
        <taxon>asterids</taxon>
        <taxon>lamiids</taxon>
        <taxon>Solanales</taxon>
        <taxon>Solanaceae</taxon>
        <taxon>Solanoideae</taxon>
        <taxon>Solaneae</taxon>
        <taxon>Solanum</taxon>
        <taxon>Solanum subgen. Lycopersicon</taxon>
    </lineage>
</organism>
<dbReference type="PANTHER" id="PTHR46033">
    <property type="entry name" value="PROTEIN MAIN-LIKE 2"/>
    <property type="match status" value="1"/>
</dbReference>
<dbReference type="PANTHER" id="PTHR46033:SF8">
    <property type="entry name" value="PROTEIN MAINTENANCE OF MERISTEMS-LIKE"/>
    <property type="match status" value="1"/>
</dbReference>
<reference evidence="2" key="1">
    <citation type="submission" date="2019-05" db="EMBL/GenBank/DDBJ databases">
        <title>The de novo reference genome and transcriptome assemblies of the wild tomato species Solanum chilense.</title>
        <authorList>
            <person name="Stam R."/>
            <person name="Nosenko T."/>
            <person name="Hoerger A.C."/>
            <person name="Stephan W."/>
            <person name="Seidel M.A."/>
            <person name="Kuhn J.M.M."/>
            <person name="Haberer G."/>
            <person name="Tellier A."/>
        </authorList>
    </citation>
    <scope>NUCLEOTIDE SEQUENCE</scope>
    <source>
        <tissue evidence="2">Mature leaves</tissue>
    </source>
</reference>